<dbReference type="PANTHER" id="PTHR32552:SF81">
    <property type="entry name" value="TONB-DEPENDENT OUTER MEMBRANE RECEPTOR"/>
    <property type="match status" value="1"/>
</dbReference>
<protein>
    <recommendedName>
        <fullName evidence="6">TonB-dependent receptor plug domain-containing protein</fullName>
    </recommendedName>
</protein>
<evidence type="ECO:0000313" key="5">
    <source>
        <dbReference type="Proteomes" id="UP000028012"/>
    </source>
</evidence>
<comment type="caution">
    <text evidence="4">The sequence shown here is derived from an EMBL/GenBank/DDBJ whole genome shotgun (WGS) entry which is preliminary data.</text>
</comment>
<dbReference type="AlphaFoldDB" id="A0A098Q0M7"/>
<evidence type="ECO:0000256" key="1">
    <source>
        <dbReference type="ARBA" id="ARBA00023065"/>
    </source>
</evidence>
<dbReference type="eggNOG" id="COG4771">
    <property type="taxonomic scope" value="Bacteria"/>
</dbReference>
<name>A0A098Q0M7_9XANT</name>
<evidence type="ECO:0008006" key="6">
    <source>
        <dbReference type="Google" id="ProtNLM"/>
    </source>
</evidence>
<reference evidence="4 5" key="1">
    <citation type="submission" date="2014-09" db="EMBL/GenBank/DDBJ databases">
        <title>A draft genome sequence for Xanthomonas axonopodis pv. vasculorum NCPPB 900.</title>
        <authorList>
            <person name="Harrison J."/>
            <person name="Studholme D.J."/>
        </authorList>
    </citation>
    <scope>NUCLEOTIDE SEQUENCE [LARGE SCALE GENOMIC DNA]</scope>
    <source>
        <strain evidence="4 5">NCPPB 900</strain>
    </source>
</reference>
<dbReference type="GO" id="GO:0006811">
    <property type="term" value="P:monoatomic ion transport"/>
    <property type="evidence" value="ECO:0007669"/>
    <property type="project" value="UniProtKB-KW"/>
</dbReference>
<organism evidence="4 5">
    <name type="scientific">Xanthomonas axonopodis pv. vasculorum</name>
    <dbReference type="NCBI Taxonomy" id="325777"/>
    <lineage>
        <taxon>Bacteria</taxon>
        <taxon>Pseudomonadati</taxon>
        <taxon>Pseudomonadota</taxon>
        <taxon>Gammaproteobacteria</taxon>
        <taxon>Lysobacterales</taxon>
        <taxon>Lysobacteraceae</taxon>
        <taxon>Xanthomonas</taxon>
    </lineage>
</organism>
<evidence type="ECO:0000256" key="2">
    <source>
        <dbReference type="ARBA" id="ARBA00023077"/>
    </source>
</evidence>
<keyword evidence="1" id="KW-0813">Transport</keyword>
<dbReference type="PROSITE" id="PS00430">
    <property type="entry name" value="TONB_DEPENDENT_REC_1"/>
    <property type="match status" value="1"/>
</dbReference>
<evidence type="ECO:0000256" key="3">
    <source>
        <dbReference type="SAM" id="SignalP"/>
    </source>
</evidence>
<accession>A0A098Q0M7</accession>
<dbReference type="HOGENOM" id="CLU_1570026_0_0_6"/>
<keyword evidence="2" id="KW-0798">TonB box</keyword>
<dbReference type="InterPro" id="IPR010916">
    <property type="entry name" value="TonB_box_CS"/>
</dbReference>
<dbReference type="STRING" id="325777.GW15_0205525"/>
<dbReference type="EMBL" id="JPHD02000047">
    <property type="protein sequence ID" value="KGE52949.1"/>
    <property type="molecule type" value="Genomic_DNA"/>
</dbReference>
<dbReference type="PANTHER" id="PTHR32552">
    <property type="entry name" value="FERRICHROME IRON RECEPTOR-RELATED"/>
    <property type="match status" value="1"/>
</dbReference>
<proteinExistence type="predicted"/>
<gene>
    <name evidence="4" type="ORF">GW15_0205525</name>
</gene>
<dbReference type="SUPFAM" id="SSF56935">
    <property type="entry name" value="Porins"/>
    <property type="match status" value="1"/>
</dbReference>
<feature type="signal peptide" evidence="3">
    <location>
        <begin position="1"/>
        <end position="49"/>
    </location>
</feature>
<keyword evidence="1" id="KW-0406">Ion transport</keyword>
<evidence type="ECO:0000313" key="4">
    <source>
        <dbReference type="EMBL" id="KGE52949.1"/>
    </source>
</evidence>
<dbReference type="InterPro" id="IPR037066">
    <property type="entry name" value="Plug_dom_sf"/>
</dbReference>
<sequence>MSLYSPVFPSPVSAIAQVAARRRTALQRTPLAHACVGLLLASWAATASAQQAPATQGEASPTALDTVTVTAEHREQNLQDVPVSVGVVQGAAMRDYTAGGDDMLLALSGRVPGFYAETTTGRIFPRFYIRGLGNIDFYLGASQPVSMRALVSSSWRIARASSSRVAGLIR</sequence>
<dbReference type="InterPro" id="IPR039426">
    <property type="entry name" value="TonB-dep_rcpt-like"/>
</dbReference>
<feature type="chain" id="PRO_5001946406" description="TonB-dependent receptor plug domain-containing protein" evidence="3">
    <location>
        <begin position="50"/>
        <end position="170"/>
    </location>
</feature>
<keyword evidence="3" id="KW-0732">Signal</keyword>
<dbReference type="Proteomes" id="UP000028012">
    <property type="component" value="Unassembled WGS sequence"/>
</dbReference>
<dbReference type="Gene3D" id="2.170.130.10">
    <property type="entry name" value="TonB-dependent receptor, plug domain"/>
    <property type="match status" value="1"/>
</dbReference>